<dbReference type="STRING" id="626937.HMPREF3293_00822"/>
<name>A0A136Q695_9FIRM</name>
<organism evidence="1 2">
    <name type="scientific">Christensenella minuta</name>
    <dbReference type="NCBI Taxonomy" id="626937"/>
    <lineage>
        <taxon>Bacteria</taxon>
        <taxon>Bacillati</taxon>
        <taxon>Bacillota</taxon>
        <taxon>Clostridia</taxon>
        <taxon>Christensenellales</taxon>
        <taxon>Christensenellaceae</taxon>
        <taxon>Christensenella</taxon>
    </lineage>
</organism>
<dbReference type="AlphaFoldDB" id="A0A136Q695"/>
<dbReference type="EMBL" id="LSZW01000047">
    <property type="protein sequence ID" value="KXK66086.1"/>
    <property type="molecule type" value="Genomic_DNA"/>
</dbReference>
<comment type="caution">
    <text evidence="1">The sequence shown here is derived from an EMBL/GenBank/DDBJ whole genome shotgun (WGS) entry which is preliminary data.</text>
</comment>
<evidence type="ECO:0000313" key="1">
    <source>
        <dbReference type="EMBL" id="KXK66086.1"/>
    </source>
</evidence>
<proteinExistence type="predicted"/>
<dbReference type="RefSeq" id="WP_162938948.1">
    <property type="nucleotide sequence ID" value="NZ_CABMOF010000003.1"/>
</dbReference>
<keyword evidence="2" id="KW-1185">Reference proteome</keyword>
<gene>
    <name evidence="1" type="ORF">HMPREF3293_00822</name>
</gene>
<accession>A0A136Q695</accession>
<protein>
    <submittedName>
        <fullName evidence="1">Uncharacterized protein</fullName>
    </submittedName>
</protein>
<reference evidence="1 2" key="1">
    <citation type="submission" date="2016-02" db="EMBL/GenBank/DDBJ databases">
        <authorList>
            <person name="Wen L."/>
            <person name="He K."/>
            <person name="Yang H."/>
        </authorList>
    </citation>
    <scope>NUCLEOTIDE SEQUENCE [LARGE SCALE GENOMIC DNA]</scope>
    <source>
        <strain evidence="1 2">DSM 22607</strain>
    </source>
</reference>
<sequence>MVRKAKEEKIPQYEIDTLARCLLPEIQRFFESEEGQKEFREWKRKQKLKKKKIG</sequence>
<dbReference type="PATRIC" id="fig|626937.4.peg.806"/>
<evidence type="ECO:0000313" key="2">
    <source>
        <dbReference type="Proteomes" id="UP000070366"/>
    </source>
</evidence>
<dbReference type="Proteomes" id="UP000070366">
    <property type="component" value="Unassembled WGS sequence"/>
</dbReference>